<keyword evidence="1" id="KW-0521">NADP</keyword>
<dbReference type="InterPro" id="IPR020843">
    <property type="entry name" value="ER"/>
</dbReference>
<evidence type="ECO:0000256" key="2">
    <source>
        <dbReference type="ARBA" id="ARBA00023002"/>
    </source>
</evidence>
<dbReference type="PANTHER" id="PTHR48106">
    <property type="entry name" value="QUINONE OXIDOREDUCTASE PIG3-RELATED"/>
    <property type="match status" value="1"/>
</dbReference>
<sequence>MSRRVVAAAYGGPENLEVQTYDPGAPGAGQVLLDVRAAGVNPIDVKLYQAVADRPQPPLPVPLGFEVSGVVRAVGPEVAGVAVGDEVIAYRVTGGYAAALVAPAPDVVPKPATLSFEQAAGLLLTGATAVHGLSVIGIDALGKSSGAGDVVLVHAAAGGVGQLAVQLAVRAGARVIGTASERNHDLLRRLGAEPVTYGPGLADRVRALAPGGVDAAFDGIGGDEPIDVSLELLGDKERFVTIVVGPRSTELGLKRIGGAPGADPGTEIRNAARAPLAELAGAGELEVVLAGSFPLDRADEAHRQILTRHTVGKLVLIP</sequence>
<dbReference type="SUPFAM" id="SSF51735">
    <property type="entry name" value="NAD(P)-binding Rossmann-fold domains"/>
    <property type="match status" value="1"/>
</dbReference>
<dbReference type="SMART" id="SM00829">
    <property type="entry name" value="PKS_ER"/>
    <property type="match status" value="1"/>
</dbReference>
<dbReference type="CDD" id="cd05289">
    <property type="entry name" value="MDR_like_2"/>
    <property type="match status" value="1"/>
</dbReference>
<dbReference type="PANTHER" id="PTHR48106:SF13">
    <property type="entry name" value="QUINONE OXIDOREDUCTASE-RELATED"/>
    <property type="match status" value="1"/>
</dbReference>
<dbReference type="InterPro" id="IPR011032">
    <property type="entry name" value="GroES-like_sf"/>
</dbReference>
<evidence type="ECO:0000259" key="3">
    <source>
        <dbReference type="SMART" id="SM00829"/>
    </source>
</evidence>
<feature type="domain" description="Enoyl reductase (ER)" evidence="3">
    <location>
        <begin position="11"/>
        <end position="316"/>
    </location>
</feature>
<dbReference type="EMBL" id="JBITLV010000005">
    <property type="protein sequence ID" value="MFI7588525.1"/>
    <property type="molecule type" value="Genomic_DNA"/>
</dbReference>
<gene>
    <name evidence="4" type="ORF">ACIB24_15755</name>
</gene>
<evidence type="ECO:0000313" key="4">
    <source>
        <dbReference type="EMBL" id="MFI7588525.1"/>
    </source>
</evidence>
<proteinExistence type="predicted"/>
<dbReference type="GO" id="GO:0016491">
    <property type="term" value="F:oxidoreductase activity"/>
    <property type="evidence" value="ECO:0007669"/>
    <property type="project" value="UniProtKB-KW"/>
</dbReference>
<dbReference type="RefSeq" id="WP_398282318.1">
    <property type="nucleotide sequence ID" value="NZ_JBITLV010000005.1"/>
</dbReference>
<dbReference type="Gene3D" id="3.90.180.10">
    <property type="entry name" value="Medium-chain alcohol dehydrogenases, catalytic domain"/>
    <property type="match status" value="1"/>
</dbReference>
<comment type="caution">
    <text evidence="4">The sequence shown here is derived from an EMBL/GenBank/DDBJ whole genome shotgun (WGS) entry which is preliminary data.</text>
</comment>
<dbReference type="InterPro" id="IPR036291">
    <property type="entry name" value="NAD(P)-bd_dom_sf"/>
</dbReference>
<organism evidence="4 5">
    <name type="scientific">Spongisporangium articulatum</name>
    <dbReference type="NCBI Taxonomy" id="3362603"/>
    <lineage>
        <taxon>Bacteria</taxon>
        <taxon>Bacillati</taxon>
        <taxon>Actinomycetota</taxon>
        <taxon>Actinomycetes</taxon>
        <taxon>Kineosporiales</taxon>
        <taxon>Kineosporiaceae</taxon>
        <taxon>Spongisporangium</taxon>
    </lineage>
</organism>
<dbReference type="SUPFAM" id="SSF50129">
    <property type="entry name" value="GroES-like"/>
    <property type="match status" value="1"/>
</dbReference>
<name>A0ABW8AQ75_9ACTN</name>
<accession>A0ABW8AQ75</accession>
<keyword evidence="2 4" id="KW-0560">Oxidoreductase</keyword>
<protein>
    <submittedName>
        <fullName evidence="4">NADP-dependent oxidoreductase</fullName>
        <ecNumber evidence="4">1.-.-.-</ecNumber>
    </submittedName>
</protein>
<dbReference type="Proteomes" id="UP001612915">
    <property type="component" value="Unassembled WGS sequence"/>
</dbReference>
<keyword evidence="5" id="KW-1185">Reference proteome</keyword>
<dbReference type="Gene3D" id="3.40.50.720">
    <property type="entry name" value="NAD(P)-binding Rossmann-like Domain"/>
    <property type="match status" value="1"/>
</dbReference>
<dbReference type="Pfam" id="PF13602">
    <property type="entry name" value="ADH_zinc_N_2"/>
    <property type="match status" value="1"/>
</dbReference>
<dbReference type="EC" id="1.-.-.-" evidence="4"/>
<evidence type="ECO:0000313" key="5">
    <source>
        <dbReference type="Proteomes" id="UP001612915"/>
    </source>
</evidence>
<dbReference type="InterPro" id="IPR013154">
    <property type="entry name" value="ADH-like_N"/>
</dbReference>
<reference evidence="4 5" key="1">
    <citation type="submission" date="2024-10" db="EMBL/GenBank/DDBJ databases">
        <title>The Natural Products Discovery Center: Release of the First 8490 Sequenced Strains for Exploring Actinobacteria Biosynthetic Diversity.</title>
        <authorList>
            <person name="Kalkreuter E."/>
            <person name="Kautsar S.A."/>
            <person name="Yang D."/>
            <person name="Bader C.D."/>
            <person name="Teijaro C.N."/>
            <person name="Fluegel L."/>
            <person name="Davis C.M."/>
            <person name="Simpson J.R."/>
            <person name="Lauterbach L."/>
            <person name="Steele A.D."/>
            <person name="Gui C."/>
            <person name="Meng S."/>
            <person name="Li G."/>
            <person name="Viehrig K."/>
            <person name="Ye F."/>
            <person name="Su P."/>
            <person name="Kiefer A.F."/>
            <person name="Nichols A."/>
            <person name="Cepeda A.J."/>
            <person name="Yan W."/>
            <person name="Fan B."/>
            <person name="Jiang Y."/>
            <person name="Adhikari A."/>
            <person name="Zheng C.-J."/>
            <person name="Schuster L."/>
            <person name="Cowan T.M."/>
            <person name="Smanski M.J."/>
            <person name="Chevrette M.G."/>
            <person name="De Carvalho L.P.S."/>
            <person name="Shen B."/>
        </authorList>
    </citation>
    <scope>NUCLEOTIDE SEQUENCE [LARGE SCALE GENOMIC DNA]</scope>
    <source>
        <strain evidence="4 5">NPDC049639</strain>
    </source>
</reference>
<dbReference type="Pfam" id="PF08240">
    <property type="entry name" value="ADH_N"/>
    <property type="match status" value="1"/>
</dbReference>
<evidence type="ECO:0000256" key="1">
    <source>
        <dbReference type="ARBA" id="ARBA00022857"/>
    </source>
</evidence>